<dbReference type="EMBL" id="FRAV01000054">
    <property type="protein sequence ID" value="SHM54862.1"/>
    <property type="molecule type" value="Genomic_DNA"/>
</dbReference>
<name>A0A1M7JPB1_9FLAO</name>
<evidence type="ECO:0000313" key="1">
    <source>
        <dbReference type="EMBL" id="SHM54862.1"/>
    </source>
</evidence>
<dbReference type="PROSITE" id="PS51257">
    <property type="entry name" value="PROKAR_LIPOPROTEIN"/>
    <property type="match status" value="1"/>
</dbReference>
<dbReference type="AlphaFoldDB" id="A0A1M7JPB1"/>
<dbReference type="RefSeq" id="WP_073297677.1">
    <property type="nucleotide sequence ID" value="NZ_FRAV01000054.1"/>
</dbReference>
<organism evidence="1 2">
    <name type="scientific">Chryseobacterium polytrichastri</name>
    <dbReference type="NCBI Taxonomy" id="1302687"/>
    <lineage>
        <taxon>Bacteria</taxon>
        <taxon>Pseudomonadati</taxon>
        <taxon>Bacteroidota</taxon>
        <taxon>Flavobacteriia</taxon>
        <taxon>Flavobacteriales</taxon>
        <taxon>Weeksellaceae</taxon>
        <taxon>Chryseobacterium group</taxon>
        <taxon>Chryseobacterium</taxon>
    </lineage>
</organism>
<dbReference type="STRING" id="1302687.SAMN05444267_10546"/>
<sequence length="77" mass="8825">MKNLIILLAFLSLLSCKKEKDSISNQTILKNINLNPDWKGIYHFEATNRDNAKTVYDININSLNDILININEGGYQK</sequence>
<reference evidence="2" key="1">
    <citation type="submission" date="2016-11" db="EMBL/GenBank/DDBJ databases">
        <authorList>
            <person name="Varghese N."/>
            <person name="Submissions S."/>
        </authorList>
    </citation>
    <scope>NUCLEOTIDE SEQUENCE [LARGE SCALE GENOMIC DNA]</scope>
    <source>
        <strain evidence="2">DSM 26899</strain>
    </source>
</reference>
<keyword evidence="2" id="KW-1185">Reference proteome</keyword>
<proteinExistence type="predicted"/>
<dbReference type="Proteomes" id="UP000184364">
    <property type="component" value="Unassembled WGS sequence"/>
</dbReference>
<accession>A0A1M7JPB1</accession>
<evidence type="ECO:0000313" key="2">
    <source>
        <dbReference type="Proteomes" id="UP000184364"/>
    </source>
</evidence>
<protein>
    <submittedName>
        <fullName evidence="1">Uncharacterized protein</fullName>
    </submittedName>
</protein>
<gene>
    <name evidence="1" type="ORF">SAMN05444267_10546</name>
</gene>